<feature type="compositionally biased region" description="Low complexity" evidence="3">
    <location>
        <begin position="1686"/>
        <end position="1712"/>
    </location>
</feature>
<feature type="region of interest" description="Disordered" evidence="3">
    <location>
        <begin position="370"/>
        <end position="495"/>
    </location>
</feature>
<evidence type="ECO:0008006" key="6">
    <source>
        <dbReference type="Google" id="ProtNLM"/>
    </source>
</evidence>
<feature type="region of interest" description="Disordered" evidence="3">
    <location>
        <begin position="992"/>
        <end position="1011"/>
    </location>
</feature>
<protein>
    <recommendedName>
        <fullName evidence="6">Calcineurin-binding protein cabin-1</fullName>
    </recommendedName>
</protein>
<dbReference type="InterPro" id="IPR019734">
    <property type="entry name" value="TPR_rpt"/>
</dbReference>
<evidence type="ECO:0000313" key="5">
    <source>
        <dbReference type="Proteomes" id="UP001497644"/>
    </source>
</evidence>
<feature type="compositionally biased region" description="Low complexity" evidence="3">
    <location>
        <begin position="2352"/>
        <end position="2366"/>
    </location>
</feature>
<feature type="compositionally biased region" description="Acidic residues" evidence="3">
    <location>
        <begin position="1713"/>
        <end position="1734"/>
    </location>
</feature>
<feature type="compositionally biased region" description="Basic and acidic residues" evidence="3">
    <location>
        <begin position="447"/>
        <end position="493"/>
    </location>
</feature>
<sequence>MIKISALNEESSEESEEEDVPSITKEAQEQIALTEYNKALELLKKDKREEALVIFKDLLETELLDEVQKPEVPDGRSRPMLSLKYSCFKNIGAIQTACGNYKDAVENYWEAANLDGSDVALWYRIGTLAMKISNLELACSSFKQGLKCNSNHWPCLDNLITALYAVPDYMNCLMYISVALEMDPNYVKGLAFRDRIFKDIPCMEECYKLYNSDWQLDPPLYTEYDHVLGDKLLTEAREVSTKWAEVCKVEFMPKPLPELTLRMPLINCTWLALGESLLDMHRYITENDLNFVSRIVLSVRKPDDKGAAANKECEIEEINVMETDQQNVNDSTPNEENDVGKSVKIEAEYCEISDDNQAFNTASDIAMEVETEDDKKSCSTDVQIIEDEDPLRMSDTDGLQCEEQSETKNVDSEEQMHSETDMNIDKLESDKVTDDVYSTDNGAPNEKSSDKESDKSSDDKVSEKGAEKTNDAMHKTDDKTHAEKTDGKEEGQKVKKRRRSALCFLQQWAWSCSSMRRSARVRGSNRREAERDDVQLEETLRRLFPSTLLPDTVRLTKDDATKNLDDSMDTMDMYQLFANQENSANVDILKSSESSKCPSPDTSQQQKYFGTDAETADVDAFINQHSSKSNLMIIIAKFTEFLCTKWNQMWPKGMSDIYLQAYVFMRQHIPHLSPFDEDVNDKILKLDTEMTLLFGELHTDRWLDNKPDTLPNPTLDKLGTGIPAEELGHIIFTSVRQDLLNDENLYILLRILWLKASIFLCQGDIDIVIETLQLLLNRLQEMESKTPSPCIKLLNCKNNSQISAKLVKRKLTSIQRGQKLGEIQHLYDEKKYAELSYILQDTFKFAKQRHKLLITNENIVDRVRQLTMLLDSLWQLQQYEECYVWAEACLNESWQNYLSLSDEAEQKKWTSSILMALEKLEACTIEVSVFIVKYLPESRLSRLVQNLVHIVCHQLDVPENAVEMPLETVLPWILLHYILQYEEDKERAKVESPYKNKLHSSHHSESEDEDDGIPPSIMILFTAHEFIGRHSWCCFNEAKLLFFIMNLIIPQLETPLYVSIKNRLTKYLEQIFFCLYGHPNRVNKIRPKHLQDHMVPQMELTWEGAQLLFDFYKPKQLPNFQSPRLLSISMDTEVLFKRIIRLIPRESDPNQIVDEMTAYIIGARDKMPSVVKSLPHAISTIYYLLGDFYFKNNKWEHACRYYLLDLCLYPRGLNSWAGLAMATGSIIENWLNSYRPIGKDKFLNKAKMAQSSYQHAIELAPGHSVIWTEYGNFVYIVHSFCSQLLKQETDTLSMERFEILETRKEEMLEIADQCFESANRICQTIEEPSIQHDERWLYQYMLGKVAEKKNQDPPIFLEHYAKASELLYENNAQYPRRITHKSSQNLSIEALEVHYRIHASILKYLEQHEGKPLKKSLGQLFNWHLKNCSEGPFMKYQSKLNEKKREENADVEKSVSKEADAAVDTDKNVVTICRRSISIEEIEIVDRSNKISDVKTEIAKTESRKRLPDEMSHDNTKKIKLSSVSHLQLMQDVVALIDDLITKVCDMVSRKEKTSDDVMIVSSDESNEPKLQKKKLENKSVDKTKSQTKTEENKKISVNILAIDSERKSDNVQDLMDALMKQAMEISQETQQSSADDEDTRRFDGKWLQNEDLQSAGKDNKDKIEEKRKAQTNANEEMTLSRRGSQESTTTTQTTTTTTETNNSSSSSSEESSSSDDSSDSDSSSDSDTESIDSDAEKKKKDSVIVDNEEHMPEEEVATLIAYCLAGLEQCILRFAEHHKSFYRLAHFFFNNKKAKDTVKCKDLLLRTYSCQFYPGQTFQGLFAERRSTNFFNGVWHIPVNEIDRPGSFASHMSKCVTLLMQVLKESNDSRMLMQLCIQLGKIPDPDKKYLRDSEREQLSRQALTLCQQSLRSRVQTMGSASTIDSVHLIRTDARTQVLLDVYETYQLVQKHLQGKESTIQTFATLLTDTYKMYIGNKNLEGNILEIAIKCCQRQIQANKIASVNNSNSCHVQPQAPSTVPAPTPQMPVNSTSPQILQNRKPHRNLTSTGRPRGRPPNANKYLQHAMQQSGNVMNQFGSKSNFASFMGTSGPNRSMINPYFMNPLVDANMLSAILASGLGGNMMDPLSAMSYLNQVGSYQDILRQYQNNLSSLTNLASGLNNPGTTITAGISNVSTMSTSSCNVNTSSNIGNLGNLKGSLDSMTVQQLLSLSNSTASTSRPMYHQAAAKTSTTMSMTKDRPNISITPVSQQQQQQQQQQPPPPPPHHKTKPSSKQPSLQTDSAAALHPVHIPKSLQISPTKPVLHSANPTAAAQVSLLKPSIIQQVKSSPPKQISAPQIRVSKSLTEPQPAHNNSSLSHSSLKNNSGSGGGGPVTTNPQIAHASMAAPVIMKQQQTLPVQNLPMNVSRSGTSLQHKLLSKKNCQRPYSNVQASVQSVHLNVRKTTKTTVTAAVAKTATAMPVSMPGNFPPSILSAIPSGNSTAMSQSPFIPPELSGISVSPVVAPQSGSIKTVASVKYHGYKKPSVTGNKLAKPPPPVAMDVPSSSLPSPASFPQGGTVEALSMLSQLQQHSHLEIIPQQKPSQLKPSLDYSKNLSSLSVVPQKVTSETSRPSTTADCMPVYDISRGKPANKKPQDKLVNDSVEIITLDD</sequence>
<feature type="region of interest" description="Disordered" evidence="3">
    <location>
        <begin position="2525"/>
        <end position="2555"/>
    </location>
</feature>
<feature type="compositionally biased region" description="Basic and acidic residues" evidence="3">
    <location>
        <begin position="1567"/>
        <end position="1592"/>
    </location>
</feature>
<feature type="region of interest" description="Disordered" evidence="3">
    <location>
        <begin position="2213"/>
        <end position="2282"/>
    </location>
</feature>
<evidence type="ECO:0000256" key="3">
    <source>
        <dbReference type="SAM" id="MobiDB-lite"/>
    </source>
</evidence>
<feature type="compositionally biased region" description="Polar residues" evidence="3">
    <location>
        <begin position="2027"/>
        <end position="2038"/>
    </location>
</feature>
<feature type="region of interest" description="Disordered" evidence="3">
    <location>
        <begin position="2013"/>
        <end position="2058"/>
    </location>
</feature>
<evidence type="ECO:0000313" key="4">
    <source>
        <dbReference type="EMBL" id="CAL1679220.1"/>
    </source>
</evidence>
<evidence type="ECO:0000256" key="1">
    <source>
        <dbReference type="ARBA" id="ARBA00004123"/>
    </source>
</evidence>
<dbReference type="PANTHER" id="PTHR15502">
    <property type="entry name" value="CALCINEURIN-BINDING PROTEIN CABIN 1-RELATED"/>
    <property type="match status" value="1"/>
</dbReference>
<feature type="compositionally biased region" description="Basic and acidic residues" evidence="3">
    <location>
        <begin position="1658"/>
        <end position="1669"/>
    </location>
</feature>
<evidence type="ECO:0000256" key="2">
    <source>
        <dbReference type="ARBA" id="ARBA00023242"/>
    </source>
</evidence>
<dbReference type="SUPFAM" id="SSF48452">
    <property type="entry name" value="TPR-like"/>
    <property type="match status" value="2"/>
</dbReference>
<dbReference type="PANTHER" id="PTHR15502:SF7">
    <property type="entry name" value="CALCINEURIN-BINDING PROTEIN CABIN-1"/>
    <property type="match status" value="1"/>
</dbReference>
<dbReference type="InterPro" id="IPR011990">
    <property type="entry name" value="TPR-like_helical_dom_sf"/>
</dbReference>
<accession>A0AAV2NHK8</accession>
<dbReference type="Proteomes" id="UP001497644">
    <property type="component" value="Chromosome 15"/>
</dbReference>
<proteinExistence type="predicted"/>
<dbReference type="GO" id="GO:0005634">
    <property type="term" value="C:nucleus"/>
    <property type="evidence" value="ECO:0007669"/>
    <property type="project" value="UniProtKB-SubCell"/>
</dbReference>
<feature type="compositionally biased region" description="Basic and acidic residues" evidence="3">
    <location>
        <begin position="405"/>
        <end position="434"/>
    </location>
</feature>
<dbReference type="GO" id="GO:0006325">
    <property type="term" value="P:chromatin organization"/>
    <property type="evidence" value="ECO:0007669"/>
    <property type="project" value="InterPro"/>
</dbReference>
<name>A0AAV2NHK8_9HYME</name>
<comment type="subcellular location">
    <subcellularLocation>
        <location evidence="1">Nucleus</location>
    </subcellularLocation>
</comment>
<feature type="region of interest" description="Disordered" evidence="3">
    <location>
        <begin position="1555"/>
        <end position="1592"/>
    </location>
</feature>
<dbReference type="EMBL" id="OZ034838">
    <property type="protein sequence ID" value="CAL1679220.1"/>
    <property type="molecule type" value="Genomic_DNA"/>
</dbReference>
<feature type="region of interest" description="Disordered" evidence="3">
    <location>
        <begin position="1"/>
        <end position="25"/>
    </location>
</feature>
<feature type="compositionally biased region" description="Low complexity" evidence="3">
    <location>
        <begin position="2226"/>
        <end position="2236"/>
    </location>
</feature>
<dbReference type="Gene3D" id="1.25.40.10">
    <property type="entry name" value="Tetratricopeptide repeat domain"/>
    <property type="match status" value="2"/>
</dbReference>
<gene>
    <name evidence="4" type="ORF">LPLAT_LOCUS4940</name>
</gene>
<feature type="compositionally biased region" description="Polar residues" evidence="3">
    <location>
        <begin position="2272"/>
        <end position="2282"/>
    </location>
</feature>
<keyword evidence="2" id="KW-0539">Nucleus</keyword>
<dbReference type="SMART" id="SM00028">
    <property type="entry name" value="TPR"/>
    <property type="match status" value="4"/>
</dbReference>
<dbReference type="InterPro" id="IPR033053">
    <property type="entry name" value="Hir3/CABIN1"/>
</dbReference>
<feature type="compositionally biased region" description="Polar residues" evidence="3">
    <location>
        <begin position="2603"/>
        <end position="2616"/>
    </location>
</feature>
<feature type="compositionally biased region" description="Low complexity" evidence="3">
    <location>
        <begin position="2543"/>
        <end position="2554"/>
    </location>
</feature>
<reference evidence="4" key="1">
    <citation type="submission" date="2024-04" db="EMBL/GenBank/DDBJ databases">
        <authorList>
            <consortium name="Molecular Ecology Group"/>
        </authorList>
    </citation>
    <scope>NUCLEOTIDE SEQUENCE</scope>
</reference>
<feature type="region of interest" description="Disordered" evidence="3">
    <location>
        <begin position="2603"/>
        <end position="2635"/>
    </location>
</feature>
<feature type="region of interest" description="Disordered" evidence="3">
    <location>
        <begin position="2345"/>
        <end position="2378"/>
    </location>
</feature>
<dbReference type="GO" id="GO:0031491">
    <property type="term" value="F:nucleosome binding"/>
    <property type="evidence" value="ECO:0007669"/>
    <property type="project" value="TreeGrafter"/>
</dbReference>
<keyword evidence="5" id="KW-1185">Reference proteome</keyword>
<organism evidence="4 5">
    <name type="scientific">Lasius platythorax</name>
    <dbReference type="NCBI Taxonomy" id="488582"/>
    <lineage>
        <taxon>Eukaryota</taxon>
        <taxon>Metazoa</taxon>
        <taxon>Ecdysozoa</taxon>
        <taxon>Arthropoda</taxon>
        <taxon>Hexapoda</taxon>
        <taxon>Insecta</taxon>
        <taxon>Pterygota</taxon>
        <taxon>Neoptera</taxon>
        <taxon>Endopterygota</taxon>
        <taxon>Hymenoptera</taxon>
        <taxon>Apocrita</taxon>
        <taxon>Aculeata</taxon>
        <taxon>Formicoidea</taxon>
        <taxon>Formicidae</taxon>
        <taxon>Formicinae</taxon>
        <taxon>Lasius</taxon>
        <taxon>Lasius</taxon>
    </lineage>
</organism>
<feature type="compositionally biased region" description="Basic and acidic residues" evidence="3">
    <location>
        <begin position="1735"/>
        <end position="1750"/>
    </location>
</feature>
<feature type="compositionally biased region" description="Acidic residues" evidence="3">
    <location>
        <begin position="10"/>
        <end position="20"/>
    </location>
</feature>
<feature type="region of interest" description="Disordered" evidence="3">
    <location>
        <begin position="1626"/>
        <end position="1750"/>
    </location>
</feature>